<dbReference type="Gene3D" id="2.20.28.30">
    <property type="entry name" value="RNA polymerase ii, chain L"/>
    <property type="match status" value="1"/>
</dbReference>
<accession>X1V4B3</accession>
<gene>
    <name evidence="1" type="ORF">S12H4_59368</name>
</gene>
<organism evidence="1">
    <name type="scientific">marine sediment metagenome</name>
    <dbReference type="NCBI Taxonomy" id="412755"/>
    <lineage>
        <taxon>unclassified sequences</taxon>
        <taxon>metagenomes</taxon>
        <taxon>ecological metagenomes</taxon>
    </lineage>
</organism>
<dbReference type="AlphaFoldDB" id="X1V4B3"/>
<dbReference type="NCBIfam" id="TIGR02098">
    <property type="entry name" value="MJ0042_CXXC"/>
    <property type="match status" value="1"/>
</dbReference>
<sequence>MGGDGKPVVGQDGQPVYANLEPMLKWMGFQGEEKRADERHTALMGLVQTVKENIPDGIQAIRDAAADARGSAGGKTSQQQPQVYECNQCHTKFTLEREPVEGESVKCPNCGQEWSKEEIMG</sequence>
<dbReference type="InterPro" id="IPR011723">
    <property type="entry name" value="Znf/thioredoxin_put"/>
</dbReference>
<reference evidence="1" key="1">
    <citation type="journal article" date="2014" name="Front. Microbiol.">
        <title>High frequency of phylogenetically diverse reductive dehalogenase-homologous genes in deep subseafloor sedimentary metagenomes.</title>
        <authorList>
            <person name="Kawai M."/>
            <person name="Futagami T."/>
            <person name="Toyoda A."/>
            <person name="Takaki Y."/>
            <person name="Nishi S."/>
            <person name="Hori S."/>
            <person name="Arai W."/>
            <person name="Tsubouchi T."/>
            <person name="Morono Y."/>
            <person name="Uchiyama I."/>
            <person name="Ito T."/>
            <person name="Fujiyama A."/>
            <person name="Inagaki F."/>
            <person name="Takami H."/>
        </authorList>
    </citation>
    <scope>NUCLEOTIDE SEQUENCE</scope>
    <source>
        <strain evidence="1">Expedition CK06-06</strain>
    </source>
</reference>
<dbReference type="EMBL" id="BARW01038774">
    <property type="protein sequence ID" value="GAJ24539.1"/>
    <property type="molecule type" value="Genomic_DNA"/>
</dbReference>
<proteinExistence type="predicted"/>
<protein>
    <submittedName>
        <fullName evidence="1">Uncharacterized protein</fullName>
    </submittedName>
</protein>
<name>X1V4B3_9ZZZZ</name>
<comment type="caution">
    <text evidence="1">The sequence shown here is derived from an EMBL/GenBank/DDBJ whole genome shotgun (WGS) entry which is preliminary data.</text>
</comment>
<evidence type="ECO:0000313" key="1">
    <source>
        <dbReference type="EMBL" id="GAJ24539.1"/>
    </source>
</evidence>